<evidence type="ECO:0000313" key="1">
    <source>
        <dbReference type="EMBL" id="GIE26325.1"/>
    </source>
</evidence>
<dbReference type="EMBL" id="BOMN01000142">
    <property type="protein sequence ID" value="GIE26325.1"/>
    <property type="molecule type" value="Genomic_DNA"/>
</dbReference>
<dbReference type="Proteomes" id="UP000603200">
    <property type="component" value="Unassembled WGS sequence"/>
</dbReference>
<gene>
    <name evidence="1" type="ORF">Ahu01nite_094270</name>
</gene>
<proteinExistence type="predicted"/>
<comment type="caution">
    <text evidence="1">The sequence shown here is derived from an EMBL/GenBank/DDBJ whole genome shotgun (WGS) entry which is preliminary data.</text>
</comment>
<accession>A0ABQ4A652</accession>
<reference evidence="1 2" key="1">
    <citation type="submission" date="2021-01" db="EMBL/GenBank/DDBJ databases">
        <title>Whole genome shotgun sequence of Actinoplanes humidus NBRC 14915.</title>
        <authorList>
            <person name="Komaki H."/>
            <person name="Tamura T."/>
        </authorList>
    </citation>
    <scope>NUCLEOTIDE SEQUENCE [LARGE SCALE GENOMIC DNA]</scope>
    <source>
        <strain evidence="1 2">NBRC 14915</strain>
    </source>
</reference>
<name>A0ABQ4A652_9ACTN</name>
<dbReference type="RefSeq" id="WP_203843233.1">
    <property type="nucleotide sequence ID" value="NZ_BAAATV010000033.1"/>
</dbReference>
<evidence type="ECO:0000313" key="2">
    <source>
        <dbReference type="Proteomes" id="UP000603200"/>
    </source>
</evidence>
<organism evidence="1 2">
    <name type="scientific">Winogradskya humida</name>
    <dbReference type="NCBI Taxonomy" id="113566"/>
    <lineage>
        <taxon>Bacteria</taxon>
        <taxon>Bacillati</taxon>
        <taxon>Actinomycetota</taxon>
        <taxon>Actinomycetes</taxon>
        <taxon>Micromonosporales</taxon>
        <taxon>Micromonosporaceae</taxon>
        <taxon>Winogradskya</taxon>
    </lineage>
</organism>
<sequence>MEAEEQCTIDSVLSAASLRGHDVGPRLLTDWVARGLLDHPQKRPLGHARGSLPAIYTPQQRDLFLALLDKRRDGAKHIKTLAKIPIWFWLYYGDDWVPTRQVSRALKSWLGDYSVSTKAAARDATAMIKQFDHPDATLVARRRLHLVLTEVAKKRRIVDRAGLERAVRDVFEPANVFGAVRRGAGPSAMPVSADGVVPLIEARLSSAHAIRGACLDEVFLNRARDEFRLGRAEYVRMLPHLRAQAGEQHASMFYADTPESQLRDCANDFQTLLGFMLLAAKREARAASSAP</sequence>
<protein>
    <submittedName>
        <fullName evidence="1">Uncharacterized protein</fullName>
    </submittedName>
</protein>
<keyword evidence="2" id="KW-1185">Reference proteome</keyword>